<dbReference type="Gene3D" id="3.90.180.10">
    <property type="entry name" value="Medium-chain alcohol dehydrogenases, catalytic domain"/>
    <property type="match status" value="1"/>
</dbReference>
<dbReference type="Proteomes" id="UP000215027">
    <property type="component" value="Chromosome I"/>
</dbReference>
<evidence type="ECO:0000256" key="1">
    <source>
        <dbReference type="ARBA" id="ARBA00022857"/>
    </source>
</evidence>
<evidence type="ECO:0000256" key="2">
    <source>
        <dbReference type="ARBA" id="ARBA00023002"/>
    </source>
</evidence>
<accession>A0A160T4B0</accession>
<dbReference type="SMART" id="SM00829">
    <property type="entry name" value="PKS_ER"/>
    <property type="match status" value="1"/>
</dbReference>
<keyword evidence="1" id="KW-0521">NADP</keyword>
<dbReference type="AlphaFoldDB" id="A0A160T4B0"/>
<protein>
    <submittedName>
        <fullName evidence="4">Quinone oxidoreductase</fullName>
        <ecNumber evidence="4">1.6.5.5</ecNumber>
    </submittedName>
</protein>
<dbReference type="PANTHER" id="PTHR48106">
    <property type="entry name" value="QUINONE OXIDOREDUCTASE PIG3-RELATED"/>
    <property type="match status" value="1"/>
</dbReference>
<dbReference type="InterPro" id="IPR047618">
    <property type="entry name" value="QOR-like"/>
</dbReference>
<dbReference type="FunFam" id="3.40.50.720:FF:000053">
    <property type="entry name" value="Quinone oxidoreductase 1"/>
    <property type="match status" value="1"/>
</dbReference>
<dbReference type="EC" id="1.6.5.5" evidence="4"/>
<dbReference type="Pfam" id="PF13602">
    <property type="entry name" value="ADH_zinc_N_2"/>
    <property type="match status" value="1"/>
</dbReference>
<dbReference type="InterPro" id="IPR002364">
    <property type="entry name" value="Quin_OxRdtase/zeta-crystal_CS"/>
</dbReference>
<keyword evidence="2 4" id="KW-0560">Oxidoreductase</keyword>
<sequence>MRAIRITEPGNPDVMRLEEMELPEPGPGEARVALACTGVNFIDTYQRSGQYKMDLPFIPGSEGGGKIDAVGPDVTAFAPGDLVAFASSPGTYAEYAVVPVSKLVPVPPGVNLMTATAAMLQGMTAHYLTHDTYPIRPGDTVLIHAAGGGTGLLLVQMAKMRGARVLGTVSTEEKEMLAREAGADEIIRYTEQDFAGEVKRLTNGRGVNAVYDSVGRDTFLKSLSCLRPRGYLVLFGQSSGAVEPFDPQLLNKAGSVYLTRPTLGHYTQNGDELRRRAGDVLAWVVDGRLSVRIDKTFPLEEAAEAHRYMESRQSKGKVLLGTQLGRTMKIEQLDQAMDRQDLVDKAGWDSFPASDPPTNY</sequence>
<evidence type="ECO:0000313" key="5">
    <source>
        <dbReference type="Proteomes" id="UP000215027"/>
    </source>
</evidence>
<dbReference type="InterPro" id="IPR036291">
    <property type="entry name" value="NAD(P)-bd_dom_sf"/>
</dbReference>
<dbReference type="KEGG" id="pbf:CFX0092_A3028"/>
<dbReference type="SUPFAM" id="SSF50129">
    <property type="entry name" value="GroES-like"/>
    <property type="match status" value="1"/>
</dbReference>
<dbReference type="InterPro" id="IPR013154">
    <property type="entry name" value="ADH-like_N"/>
</dbReference>
<dbReference type="InterPro" id="IPR020843">
    <property type="entry name" value="ER"/>
</dbReference>
<gene>
    <name evidence="4" type="primary">qor</name>
    <name evidence="4" type="ORF">CFX0092_A3028</name>
</gene>
<name>A0A160T4B0_9CHLR</name>
<dbReference type="Pfam" id="PF08240">
    <property type="entry name" value="ADH_N"/>
    <property type="match status" value="1"/>
</dbReference>
<dbReference type="InterPro" id="IPR011032">
    <property type="entry name" value="GroES-like_sf"/>
</dbReference>
<dbReference type="SUPFAM" id="SSF51735">
    <property type="entry name" value="NAD(P)-binding Rossmann-fold domains"/>
    <property type="match status" value="1"/>
</dbReference>
<dbReference type="GO" id="GO:0008270">
    <property type="term" value="F:zinc ion binding"/>
    <property type="evidence" value="ECO:0007669"/>
    <property type="project" value="InterPro"/>
</dbReference>
<dbReference type="PROSITE" id="PS01162">
    <property type="entry name" value="QOR_ZETA_CRYSTAL"/>
    <property type="match status" value="1"/>
</dbReference>
<evidence type="ECO:0000259" key="3">
    <source>
        <dbReference type="SMART" id="SM00829"/>
    </source>
</evidence>
<dbReference type="EMBL" id="LN890655">
    <property type="protein sequence ID" value="CUS04906.2"/>
    <property type="molecule type" value="Genomic_DNA"/>
</dbReference>
<reference evidence="4" key="1">
    <citation type="submission" date="2016-01" db="EMBL/GenBank/DDBJ databases">
        <authorList>
            <person name="Mcilroy J.S."/>
            <person name="Karst M S."/>
            <person name="Albertsen M."/>
        </authorList>
    </citation>
    <scope>NUCLEOTIDE SEQUENCE</scope>
    <source>
        <strain evidence="4">Cfx-K</strain>
    </source>
</reference>
<organism evidence="4 5">
    <name type="scientific">Candidatus Promineifilum breve</name>
    <dbReference type="NCBI Taxonomy" id="1806508"/>
    <lineage>
        <taxon>Bacteria</taxon>
        <taxon>Bacillati</taxon>
        <taxon>Chloroflexota</taxon>
        <taxon>Ardenticatenia</taxon>
        <taxon>Candidatus Promineifilales</taxon>
        <taxon>Candidatus Promineifilaceae</taxon>
        <taxon>Candidatus Promineifilum</taxon>
    </lineage>
</organism>
<dbReference type="PANTHER" id="PTHR48106:SF13">
    <property type="entry name" value="QUINONE OXIDOREDUCTASE-RELATED"/>
    <property type="match status" value="1"/>
</dbReference>
<dbReference type="RefSeq" id="WP_095044181.1">
    <property type="nucleotide sequence ID" value="NZ_LN890655.1"/>
</dbReference>
<dbReference type="Gene3D" id="3.40.50.720">
    <property type="entry name" value="NAD(P)-binding Rossmann-like Domain"/>
    <property type="match status" value="1"/>
</dbReference>
<dbReference type="OrthoDB" id="9792162at2"/>
<proteinExistence type="predicted"/>
<keyword evidence="5" id="KW-1185">Reference proteome</keyword>
<dbReference type="GO" id="GO:0035925">
    <property type="term" value="F:mRNA 3'-UTR AU-rich region binding"/>
    <property type="evidence" value="ECO:0007669"/>
    <property type="project" value="TreeGrafter"/>
</dbReference>
<dbReference type="GO" id="GO:0070402">
    <property type="term" value="F:NADPH binding"/>
    <property type="evidence" value="ECO:0007669"/>
    <property type="project" value="TreeGrafter"/>
</dbReference>
<dbReference type="CDD" id="cd05286">
    <property type="entry name" value="QOR2"/>
    <property type="match status" value="1"/>
</dbReference>
<feature type="domain" description="Enoyl reductase (ER)" evidence="3">
    <location>
        <begin position="10"/>
        <end position="320"/>
    </location>
</feature>
<evidence type="ECO:0000313" key="4">
    <source>
        <dbReference type="EMBL" id="CUS04906.2"/>
    </source>
</evidence>
<dbReference type="GO" id="GO:0005829">
    <property type="term" value="C:cytosol"/>
    <property type="evidence" value="ECO:0007669"/>
    <property type="project" value="TreeGrafter"/>
</dbReference>
<dbReference type="GO" id="GO:0003960">
    <property type="term" value="F:quinone reductase (NADPH) activity"/>
    <property type="evidence" value="ECO:0007669"/>
    <property type="project" value="UniProtKB-EC"/>
</dbReference>